<organism evidence="1 2">
    <name type="scientific">Trifolium medium</name>
    <dbReference type="NCBI Taxonomy" id="97028"/>
    <lineage>
        <taxon>Eukaryota</taxon>
        <taxon>Viridiplantae</taxon>
        <taxon>Streptophyta</taxon>
        <taxon>Embryophyta</taxon>
        <taxon>Tracheophyta</taxon>
        <taxon>Spermatophyta</taxon>
        <taxon>Magnoliopsida</taxon>
        <taxon>eudicotyledons</taxon>
        <taxon>Gunneridae</taxon>
        <taxon>Pentapetalae</taxon>
        <taxon>rosids</taxon>
        <taxon>fabids</taxon>
        <taxon>Fabales</taxon>
        <taxon>Fabaceae</taxon>
        <taxon>Papilionoideae</taxon>
        <taxon>50 kb inversion clade</taxon>
        <taxon>NPAAA clade</taxon>
        <taxon>Hologalegina</taxon>
        <taxon>IRL clade</taxon>
        <taxon>Trifolieae</taxon>
        <taxon>Trifolium</taxon>
    </lineage>
</organism>
<reference evidence="1 2" key="1">
    <citation type="journal article" date="2018" name="Front. Plant Sci.">
        <title>Red Clover (Trifolium pratense) and Zigzag Clover (T. medium) - A Picture of Genomic Similarities and Differences.</title>
        <authorList>
            <person name="Dluhosova J."/>
            <person name="Istvanek J."/>
            <person name="Nedelnik J."/>
            <person name="Repkova J."/>
        </authorList>
    </citation>
    <scope>NUCLEOTIDE SEQUENCE [LARGE SCALE GENOMIC DNA]</scope>
    <source>
        <strain evidence="2">cv. 10/8</strain>
        <tissue evidence="1">Leaf</tissue>
    </source>
</reference>
<feature type="non-terminal residue" evidence="1">
    <location>
        <position position="1"/>
    </location>
</feature>
<dbReference type="Proteomes" id="UP000265520">
    <property type="component" value="Unassembled WGS sequence"/>
</dbReference>
<accession>A0A392THG9</accession>
<evidence type="ECO:0000313" key="2">
    <source>
        <dbReference type="Proteomes" id="UP000265520"/>
    </source>
</evidence>
<protein>
    <submittedName>
        <fullName evidence="1">Cytochrome P450</fullName>
    </submittedName>
</protein>
<dbReference type="EMBL" id="LXQA010584278">
    <property type="protein sequence ID" value="MCI60581.1"/>
    <property type="molecule type" value="Genomic_DNA"/>
</dbReference>
<sequence length="46" mass="5244">ENLTVETVPLRIEDREVKRLRNKEIVSVKVIRGGPAGENAIWELES</sequence>
<evidence type="ECO:0000313" key="1">
    <source>
        <dbReference type="EMBL" id="MCI60581.1"/>
    </source>
</evidence>
<proteinExistence type="predicted"/>
<dbReference type="AlphaFoldDB" id="A0A392THG9"/>
<keyword evidence="2" id="KW-1185">Reference proteome</keyword>
<name>A0A392THG9_9FABA</name>
<comment type="caution">
    <text evidence="1">The sequence shown here is derived from an EMBL/GenBank/DDBJ whole genome shotgun (WGS) entry which is preliminary data.</text>
</comment>